<name>A0ACB7FA75_NIBAL</name>
<gene>
    <name evidence="1" type="primary">SMYD2</name>
    <name evidence="1" type="ORF">GBF38_006023</name>
</gene>
<reference evidence="1" key="1">
    <citation type="submission" date="2020-04" db="EMBL/GenBank/DDBJ databases">
        <title>A chromosome-scale assembly and high-density genetic map of the yellow drum (Nibea albiflora) genome.</title>
        <authorList>
            <person name="Xu D."/>
            <person name="Zhang W."/>
            <person name="Chen R."/>
            <person name="Tan P."/>
            <person name="Wang L."/>
            <person name="Song H."/>
            <person name="Tian L."/>
            <person name="Zhu Q."/>
            <person name="Wang B."/>
        </authorList>
    </citation>
    <scope>NUCLEOTIDE SEQUENCE</scope>
    <source>
        <strain evidence="1">ZJHYS-2018</strain>
    </source>
</reference>
<accession>A0ACB7FA75</accession>
<keyword evidence="2" id="KW-1185">Reference proteome</keyword>
<sequence>DVEDVDNEKREMTEVDVAGLHRFYSKHLEIPDHKDLLTLFSQVACNGFTIEDDELSHIGTAVYPDVALINHSCLPSVIVTYDGTSADVRAVKDMKHGDEVLISYIDLLYPTDDRNNRLRESYYFTCECQECKSRSKLMEMCEQSLEHMGAVFDDSNIYMLHMMYQAMGICLYMEDPEGAISYGEKIIKHYSKLYPPYSLNVSSMYLKLGRLYMGLEKYSTGISTLKKAMAIMEVAHGKNHLYLTELRKEMAKGKK</sequence>
<evidence type="ECO:0000313" key="2">
    <source>
        <dbReference type="Proteomes" id="UP000805704"/>
    </source>
</evidence>
<dbReference type="EMBL" id="CM024802">
    <property type="protein sequence ID" value="KAG8011297.1"/>
    <property type="molecule type" value="Genomic_DNA"/>
</dbReference>
<organism evidence="1 2">
    <name type="scientific">Nibea albiflora</name>
    <name type="common">Yellow drum</name>
    <name type="synonym">Corvina albiflora</name>
    <dbReference type="NCBI Taxonomy" id="240163"/>
    <lineage>
        <taxon>Eukaryota</taxon>
        <taxon>Metazoa</taxon>
        <taxon>Chordata</taxon>
        <taxon>Craniata</taxon>
        <taxon>Vertebrata</taxon>
        <taxon>Euteleostomi</taxon>
        <taxon>Actinopterygii</taxon>
        <taxon>Neopterygii</taxon>
        <taxon>Teleostei</taxon>
        <taxon>Neoteleostei</taxon>
        <taxon>Acanthomorphata</taxon>
        <taxon>Eupercaria</taxon>
        <taxon>Sciaenidae</taxon>
        <taxon>Nibea</taxon>
    </lineage>
</organism>
<keyword evidence="1" id="KW-0489">Methyltransferase</keyword>
<keyword evidence="1" id="KW-0808">Transferase</keyword>
<comment type="caution">
    <text evidence="1">The sequence shown here is derived from an EMBL/GenBank/DDBJ whole genome shotgun (WGS) entry which is preliminary data.</text>
</comment>
<evidence type="ECO:0000313" key="1">
    <source>
        <dbReference type="EMBL" id="KAG8011297.1"/>
    </source>
</evidence>
<proteinExistence type="predicted"/>
<feature type="non-terminal residue" evidence="1">
    <location>
        <position position="1"/>
    </location>
</feature>
<dbReference type="Proteomes" id="UP000805704">
    <property type="component" value="Chromosome 14"/>
</dbReference>
<protein>
    <submittedName>
        <fullName evidence="1">N-lysine methyltransferase SMYD2</fullName>
    </submittedName>
</protein>